<dbReference type="OrthoDB" id="1470350at2759"/>
<evidence type="ECO:0000313" key="1">
    <source>
        <dbReference type="EMBL" id="KAF2458585.1"/>
    </source>
</evidence>
<name>A0A6A6P3K3_9PEZI</name>
<dbReference type="EMBL" id="MU001677">
    <property type="protein sequence ID" value="KAF2458585.1"/>
    <property type="molecule type" value="Genomic_DNA"/>
</dbReference>
<dbReference type="SUPFAM" id="SSF56281">
    <property type="entry name" value="Metallo-hydrolase/oxidoreductase"/>
    <property type="match status" value="1"/>
</dbReference>
<dbReference type="InterPro" id="IPR036866">
    <property type="entry name" value="RibonucZ/Hydroxyglut_hydro"/>
</dbReference>
<proteinExistence type="predicted"/>
<dbReference type="AlphaFoldDB" id="A0A6A6P3K3"/>
<dbReference type="CDD" id="cd07713">
    <property type="entry name" value="DHPS-like_MBL-fold"/>
    <property type="match status" value="1"/>
</dbReference>
<dbReference type="Gene3D" id="3.60.15.10">
    <property type="entry name" value="Ribonuclease Z/Hydroxyacylglutathione hydrolase-like"/>
    <property type="match status" value="1"/>
</dbReference>
<dbReference type="PANTHER" id="PTHR13754">
    <property type="entry name" value="METALLO-BETA-LACTAMASE SUPERFAMILY PROTEIN"/>
    <property type="match status" value="1"/>
</dbReference>
<keyword evidence="2" id="KW-1185">Reference proteome</keyword>
<dbReference type="GO" id="GO:0016740">
    <property type="term" value="F:transferase activity"/>
    <property type="evidence" value="ECO:0007669"/>
    <property type="project" value="TreeGrafter"/>
</dbReference>
<evidence type="ECO:0000313" key="2">
    <source>
        <dbReference type="Proteomes" id="UP000799766"/>
    </source>
</evidence>
<dbReference type="InterPro" id="IPR041712">
    <property type="entry name" value="DHPS-like_MBL-fold"/>
</dbReference>
<gene>
    <name evidence="1" type="ORF">BDY21DRAFT_340648</name>
</gene>
<dbReference type="InterPro" id="IPR052926">
    <property type="entry name" value="Metallo-beta-lactamase_dom"/>
</dbReference>
<dbReference type="PANTHER" id="PTHR13754:SF13">
    <property type="entry name" value="METALLO-BETA-LACTAMASE SUPERFAMILY PROTEIN (AFU_ORTHOLOGUE AFUA_3G07630)"/>
    <property type="match status" value="1"/>
</dbReference>
<protein>
    <submittedName>
        <fullName evidence="1">Beta-lactamase-like protein</fullName>
    </submittedName>
</protein>
<organism evidence="1 2">
    <name type="scientific">Lineolata rhizophorae</name>
    <dbReference type="NCBI Taxonomy" id="578093"/>
    <lineage>
        <taxon>Eukaryota</taxon>
        <taxon>Fungi</taxon>
        <taxon>Dikarya</taxon>
        <taxon>Ascomycota</taxon>
        <taxon>Pezizomycotina</taxon>
        <taxon>Dothideomycetes</taxon>
        <taxon>Dothideomycetes incertae sedis</taxon>
        <taxon>Lineolatales</taxon>
        <taxon>Lineolataceae</taxon>
        <taxon>Lineolata</taxon>
    </lineage>
</organism>
<sequence length="334" mass="35780">MGLTEIDSLEIAVIVDNELDPLSPSCNPAVKLGGGLKDPSEGAIIDRGGRAKEMRMDHICCGAHGLSMMITAIKGGSRHTVLFDTGPEEEVWQRNAHRIGADIAAIELIQLSHWHRDHSGGMLRAIRMINSAKSADAPPVIADLHPSRPDYRGVMGPIPISLEADPTFDEVVAAGATLVKSAAPHGVCDDMFLISGEIPRRTAYEQGIRRGIRFSAETNAWSDDPLISDERLLMVKLKGKGVVVFTGCSHAGAVNASRHAVELGDSAPLYAIVGGYHLADAERDTIDATVKDFKSLGPKILIPGHCTGWRAKCKIEQEMPGCMVPSFVGSRLAL</sequence>
<reference evidence="1" key="1">
    <citation type="journal article" date="2020" name="Stud. Mycol.">
        <title>101 Dothideomycetes genomes: a test case for predicting lifestyles and emergence of pathogens.</title>
        <authorList>
            <person name="Haridas S."/>
            <person name="Albert R."/>
            <person name="Binder M."/>
            <person name="Bloem J."/>
            <person name="Labutti K."/>
            <person name="Salamov A."/>
            <person name="Andreopoulos B."/>
            <person name="Baker S."/>
            <person name="Barry K."/>
            <person name="Bills G."/>
            <person name="Bluhm B."/>
            <person name="Cannon C."/>
            <person name="Castanera R."/>
            <person name="Culley D."/>
            <person name="Daum C."/>
            <person name="Ezra D."/>
            <person name="Gonzalez J."/>
            <person name="Henrissat B."/>
            <person name="Kuo A."/>
            <person name="Liang C."/>
            <person name="Lipzen A."/>
            <person name="Lutzoni F."/>
            <person name="Magnuson J."/>
            <person name="Mondo S."/>
            <person name="Nolan M."/>
            <person name="Ohm R."/>
            <person name="Pangilinan J."/>
            <person name="Park H.-J."/>
            <person name="Ramirez L."/>
            <person name="Alfaro M."/>
            <person name="Sun H."/>
            <person name="Tritt A."/>
            <person name="Yoshinaga Y."/>
            <person name="Zwiers L.-H."/>
            <person name="Turgeon B."/>
            <person name="Goodwin S."/>
            <person name="Spatafora J."/>
            <person name="Crous P."/>
            <person name="Grigoriev I."/>
        </authorList>
    </citation>
    <scope>NUCLEOTIDE SEQUENCE</scope>
    <source>
        <strain evidence="1">ATCC 16933</strain>
    </source>
</reference>
<accession>A0A6A6P3K3</accession>
<dbReference type="Proteomes" id="UP000799766">
    <property type="component" value="Unassembled WGS sequence"/>
</dbReference>